<dbReference type="InterPro" id="IPR029062">
    <property type="entry name" value="Class_I_gatase-like"/>
</dbReference>
<dbReference type="PIRSF" id="PIRSF030013">
    <property type="entry name" value="ThuA"/>
    <property type="match status" value="1"/>
</dbReference>
<evidence type="ECO:0000313" key="4">
    <source>
        <dbReference type="Proteomes" id="UP000558113"/>
    </source>
</evidence>
<feature type="domain" description="ThuA-like" evidence="2">
    <location>
        <begin position="28"/>
        <end position="243"/>
    </location>
</feature>
<dbReference type="Gene3D" id="3.40.50.880">
    <property type="match status" value="1"/>
</dbReference>
<organism evidence="3 4">
    <name type="scientific">Paenibacillus sacheonensis</name>
    <dbReference type="NCBI Taxonomy" id="742054"/>
    <lineage>
        <taxon>Bacteria</taxon>
        <taxon>Bacillati</taxon>
        <taxon>Bacillota</taxon>
        <taxon>Bacilli</taxon>
        <taxon>Bacillales</taxon>
        <taxon>Paenibacillaceae</taxon>
        <taxon>Paenibacillus</taxon>
    </lineage>
</organism>
<protein>
    <submittedName>
        <fullName evidence="3">Trehalose utilization protein ThuA</fullName>
    </submittedName>
</protein>
<proteinExistence type="predicted"/>
<gene>
    <name evidence="3" type="ORF">GT003_26600</name>
</gene>
<dbReference type="InterPro" id="IPR009381">
    <property type="entry name" value="Trehalose_catabolism_ThuA_prok"/>
</dbReference>
<dbReference type="RefSeq" id="WP_161703721.1">
    <property type="nucleotide sequence ID" value="NZ_JAAAMU010000020.1"/>
</dbReference>
<accession>A0A7X4YU71</accession>
<dbReference type="AlphaFoldDB" id="A0A7X4YU71"/>
<feature type="region of interest" description="Disordered" evidence="1">
    <location>
        <begin position="1"/>
        <end position="21"/>
    </location>
</feature>
<dbReference type="Pfam" id="PF06283">
    <property type="entry name" value="ThuA"/>
    <property type="match status" value="1"/>
</dbReference>
<dbReference type="OrthoDB" id="252909at2"/>
<dbReference type="InterPro" id="IPR029010">
    <property type="entry name" value="ThuA-like"/>
</dbReference>
<reference evidence="3 4" key="1">
    <citation type="submission" date="2020-01" db="EMBL/GenBank/DDBJ databases">
        <title>Paenibacillus soybeanensis sp. nov. isolated from the nodules of soybean (Glycine max(L.) Merr).</title>
        <authorList>
            <person name="Wang H."/>
        </authorList>
    </citation>
    <scope>NUCLEOTIDE SEQUENCE [LARGE SCALE GENOMIC DNA]</scope>
    <source>
        <strain evidence="3 4">DSM 23054</strain>
    </source>
</reference>
<evidence type="ECO:0000259" key="2">
    <source>
        <dbReference type="Pfam" id="PF06283"/>
    </source>
</evidence>
<comment type="caution">
    <text evidence="3">The sequence shown here is derived from an EMBL/GenBank/DDBJ whole genome shotgun (WGS) entry which is preliminary data.</text>
</comment>
<sequence>MNKTATSETPGAAASANEASGVTAPALRVTVWNENRHEKQNPKVSEIYPDGIHAAIAGFLTEAGMLAGTATLDEPEHGLTDEVLDTTDVLIWWGHLAHGEVRDDIVAKVQRRVLDGMGLIVLHSGHYSKIFQALMGTSCALKWREADEKERLWVVAPAHPIAAGIGEFIELEREEMYGEHFDIPAPDELVFASWFEGGEVFRSGCAYARGGGKVFYFRPGHETYPTYWHKDIQRVIVNAANWARPVKRERPYRGNAQPLEKLAAGRQVTKGEGQQ</sequence>
<keyword evidence="4" id="KW-1185">Reference proteome</keyword>
<dbReference type="EMBL" id="JAAAMU010000020">
    <property type="protein sequence ID" value="NBC72583.1"/>
    <property type="molecule type" value="Genomic_DNA"/>
</dbReference>
<name>A0A7X4YU71_9BACL</name>
<dbReference type="SUPFAM" id="SSF52317">
    <property type="entry name" value="Class I glutamine amidotransferase-like"/>
    <property type="match status" value="1"/>
</dbReference>
<dbReference type="Proteomes" id="UP000558113">
    <property type="component" value="Unassembled WGS sequence"/>
</dbReference>
<evidence type="ECO:0000313" key="3">
    <source>
        <dbReference type="EMBL" id="NBC72583.1"/>
    </source>
</evidence>
<evidence type="ECO:0000256" key="1">
    <source>
        <dbReference type="SAM" id="MobiDB-lite"/>
    </source>
</evidence>